<name>A0A5B7DIP0_PORTR</name>
<organism evidence="1 2">
    <name type="scientific">Portunus trituberculatus</name>
    <name type="common">Swimming crab</name>
    <name type="synonym">Neptunus trituberculatus</name>
    <dbReference type="NCBI Taxonomy" id="210409"/>
    <lineage>
        <taxon>Eukaryota</taxon>
        <taxon>Metazoa</taxon>
        <taxon>Ecdysozoa</taxon>
        <taxon>Arthropoda</taxon>
        <taxon>Crustacea</taxon>
        <taxon>Multicrustacea</taxon>
        <taxon>Malacostraca</taxon>
        <taxon>Eumalacostraca</taxon>
        <taxon>Eucarida</taxon>
        <taxon>Decapoda</taxon>
        <taxon>Pleocyemata</taxon>
        <taxon>Brachyura</taxon>
        <taxon>Eubrachyura</taxon>
        <taxon>Portunoidea</taxon>
        <taxon>Portunidae</taxon>
        <taxon>Portuninae</taxon>
        <taxon>Portunus</taxon>
    </lineage>
</organism>
<dbReference type="Proteomes" id="UP000324222">
    <property type="component" value="Unassembled WGS sequence"/>
</dbReference>
<proteinExistence type="predicted"/>
<accession>A0A5B7DIP0</accession>
<reference evidence="1 2" key="1">
    <citation type="submission" date="2019-05" db="EMBL/GenBank/DDBJ databases">
        <title>Another draft genome of Portunus trituberculatus and its Hox gene families provides insights of decapod evolution.</title>
        <authorList>
            <person name="Jeong J.-H."/>
            <person name="Song I."/>
            <person name="Kim S."/>
            <person name="Choi T."/>
            <person name="Kim D."/>
            <person name="Ryu S."/>
            <person name="Kim W."/>
        </authorList>
    </citation>
    <scope>NUCLEOTIDE SEQUENCE [LARGE SCALE GENOMIC DNA]</scope>
    <source>
        <tissue evidence="1">Muscle</tissue>
    </source>
</reference>
<gene>
    <name evidence="1" type="ORF">E2C01_013910</name>
</gene>
<sequence length="88" mass="9737">MKQHKKEVPHRSCLAPPHLNAARERELLVVLQLAINDLLGGDALLVRRDDLGGECQQGEGHLHHLHRLCPDNSPTGNGILVGRIDIFL</sequence>
<dbReference type="AlphaFoldDB" id="A0A5B7DIP0"/>
<protein>
    <submittedName>
        <fullName evidence="1">Uncharacterized protein</fullName>
    </submittedName>
</protein>
<comment type="caution">
    <text evidence="1">The sequence shown here is derived from an EMBL/GenBank/DDBJ whole genome shotgun (WGS) entry which is preliminary data.</text>
</comment>
<dbReference type="EMBL" id="VSRR010000928">
    <property type="protein sequence ID" value="MPC20946.1"/>
    <property type="molecule type" value="Genomic_DNA"/>
</dbReference>
<evidence type="ECO:0000313" key="2">
    <source>
        <dbReference type="Proteomes" id="UP000324222"/>
    </source>
</evidence>
<keyword evidence="2" id="KW-1185">Reference proteome</keyword>
<evidence type="ECO:0000313" key="1">
    <source>
        <dbReference type="EMBL" id="MPC20946.1"/>
    </source>
</evidence>